<name>C3X865_OXAFO</name>
<feature type="compositionally biased region" description="Gly residues" evidence="1">
    <location>
        <begin position="59"/>
        <end position="81"/>
    </location>
</feature>
<dbReference type="SMART" id="SM00869">
    <property type="entry name" value="Autotransporter"/>
    <property type="match status" value="1"/>
</dbReference>
<dbReference type="GO" id="GO:0019867">
    <property type="term" value="C:outer membrane"/>
    <property type="evidence" value="ECO:0007669"/>
    <property type="project" value="InterPro"/>
</dbReference>
<reference evidence="3 4" key="1">
    <citation type="submission" date="2009-02" db="EMBL/GenBank/DDBJ databases">
        <title>The Genome Sequence of Oxalobacter formigenes OXCC13.</title>
        <authorList>
            <consortium name="The Broad Institute Genome Sequencing Platform"/>
            <person name="Ward D."/>
            <person name="Young S.K."/>
            <person name="Kodira C.D."/>
            <person name="Zeng Q."/>
            <person name="Koehrsen M."/>
            <person name="Alvarado L."/>
            <person name="Berlin A."/>
            <person name="Borenstein D."/>
            <person name="Chen Z."/>
            <person name="Engels R."/>
            <person name="Freedman E."/>
            <person name="Gellesch M."/>
            <person name="Goldberg J."/>
            <person name="Griggs A."/>
            <person name="Gujja S."/>
            <person name="Heiman D."/>
            <person name="Hepburn T."/>
            <person name="Howarth C."/>
            <person name="Jen D."/>
            <person name="Larson L."/>
            <person name="Lewis B."/>
            <person name="Mehta T."/>
            <person name="Park D."/>
            <person name="Pearson M."/>
            <person name="Roberts A."/>
            <person name="Saif S."/>
            <person name="Shea T."/>
            <person name="Shenoy N."/>
            <person name="Sisk P."/>
            <person name="Stolte C."/>
            <person name="Sykes S."/>
            <person name="Walk T."/>
            <person name="White J."/>
            <person name="Yandava C."/>
            <person name="Allison M.J."/>
            <person name="Lander E."/>
            <person name="Nusbaum C."/>
            <person name="Galagan J."/>
            <person name="Birren B."/>
        </authorList>
    </citation>
    <scope>NUCLEOTIDE SEQUENCE [LARGE SCALE GENOMIC DNA]</scope>
    <source>
        <strain evidence="3 4">OXCC13</strain>
    </source>
</reference>
<dbReference type="InterPro" id="IPR005546">
    <property type="entry name" value="Autotransporte_beta"/>
</dbReference>
<evidence type="ECO:0000313" key="3">
    <source>
        <dbReference type="EMBL" id="EEO29391.1"/>
    </source>
</evidence>
<dbReference type="SUPFAM" id="SSF103515">
    <property type="entry name" value="Autotransporter"/>
    <property type="match status" value="1"/>
</dbReference>
<dbReference type="AlphaFoldDB" id="C3X865"/>
<dbReference type="Gene3D" id="2.40.128.130">
    <property type="entry name" value="Autotransporter beta-domain"/>
    <property type="match status" value="1"/>
</dbReference>
<dbReference type="HOGENOM" id="CLU_391212_0_0_4"/>
<dbReference type="InterPro" id="IPR006315">
    <property type="entry name" value="OM_autotransptr_brl_dom"/>
</dbReference>
<dbReference type="NCBIfam" id="TIGR01414">
    <property type="entry name" value="autotrans_barl"/>
    <property type="match status" value="1"/>
</dbReference>
<dbReference type="eggNOG" id="COG3468">
    <property type="taxonomic scope" value="Bacteria"/>
</dbReference>
<dbReference type="Pfam" id="PF03797">
    <property type="entry name" value="Autotransporter"/>
    <property type="match status" value="1"/>
</dbReference>
<feature type="domain" description="Autotransporter" evidence="2">
    <location>
        <begin position="438"/>
        <end position="705"/>
    </location>
</feature>
<organism evidence="3 4">
    <name type="scientific">Oxalobacter formigenes OXCC13</name>
    <dbReference type="NCBI Taxonomy" id="556269"/>
    <lineage>
        <taxon>Bacteria</taxon>
        <taxon>Pseudomonadati</taxon>
        <taxon>Pseudomonadota</taxon>
        <taxon>Betaproteobacteria</taxon>
        <taxon>Burkholderiales</taxon>
        <taxon>Oxalobacteraceae</taxon>
        <taxon>Oxalobacter</taxon>
    </lineage>
</organism>
<dbReference type="EMBL" id="GG658170">
    <property type="protein sequence ID" value="EEO29391.1"/>
    <property type="molecule type" value="Genomic_DNA"/>
</dbReference>
<evidence type="ECO:0000313" key="4">
    <source>
        <dbReference type="Proteomes" id="UP000005089"/>
    </source>
</evidence>
<feature type="compositionally biased region" description="Low complexity" evidence="1">
    <location>
        <begin position="1"/>
        <end position="15"/>
    </location>
</feature>
<dbReference type="STRING" id="847.BRW83_1832"/>
<dbReference type="InterPro" id="IPR036709">
    <property type="entry name" value="Autotransporte_beta_dom_sf"/>
</dbReference>
<gene>
    <name evidence="3" type="ORF">OFBG_00419</name>
</gene>
<protein>
    <submittedName>
        <fullName evidence="3">Outer membrane autotransporter barrel domain protein</fullName>
    </submittedName>
</protein>
<evidence type="ECO:0000256" key="1">
    <source>
        <dbReference type="SAM" id="MobiDB-lite"/>
    </source>
</evidence>
<keyword evidence="4" id="KW-1185">Reference proteome</keyword>
<feature type="compositionally biased region" description="Gly residues" evidence="1">
    <location>
        <begin position="16"/>
        <end position="38"/>
    </location>
</feature>
<dbReference type="PROSITE" id="PS51208">
    <property type="entry name" value="AUTOTRANSPORTER"/>
    <property type="match status" value="1"/>
</dbReference>
<accession>C3X865</accession>
<evidence type="ECO:0000259" key="2">
    <source>
        <dbReference type="PROSITE" id="PS51208"/>
    </source>
</evidence>
<dbReference type="Proteomes" id="UP000005089">
    <property type="component" value="Unassembled WGS sequence"/>
</dbReference>
<sequence>MSANSVTSDTLSLTSGTGGTGSGKDVGSVTEGGKGGNAGNVKLDVTQNVTVRAFSVTGSQGGAGGDGDLVGGTHGGNGGAAGSFDMQVGESLSADNVQINAGNGAKGGDNLGGKGGNGSEGTLTVGKNLTGKTFQMVAGNGGTGGASSGVVTFSEQSAISPFIAGLDGTGGDGGSFALTVGQTLQMDSLVLTSGINGAAGTGNVSAGAGGSGGAVSLSADTLKTQNATLTKNDGALTATFNNLDMSTNDTTLTLNDTLAYNGQTGVALGNLIFGENRSLTIAGNGAFAANALTVTGKNASYSGPALDMSGKNLTFQLSSAVGKNDVMLNTSSPIVMNNATVDVSAKSTVPLLSEGDKIILIDSTQGTMADNRKMVTLFQEGAVAYDMMLENFRDQLIATRGARIVLGKAYSEGKLAGLASIVSAGDLVSNLGNKLASSKKNGPDVFFSVQGTSEKIKTGSHIKSNGFELIGGVGMNNETSYGHLHTAVFLEGGWGNYNTNNSFSFVNVKGDGDTHYFGAGVLARHDFKNRFYAEGSLRAGKVKSKYSSGDMGAGASFDSDSWYYGAHGGIGYLIPVQDKSDVDVYAKVLWTHQNSDSLTSKAGEDIRFDSANSFRTRLGARFTHRLDDGFKGYAGLAWDHEFKGSQGALVDGDVMDKPEMKGSTGVLELGLTWNVKKAWTFDANIQGMLGQREGVAGMVTAKYTF</sequence>
<feature type="region of interest" description="Disordered" evidence="1">
    <location>
        <begin position="58"/>
        <end position="85"/>
    </location>
</feature>
<proteinExistence type="predicted"/>
<feature type="region of interest" description="Disordered" evidence="1">
    <location>
        <begin position="1"/>
        <end position="41"/>
    </location>
</feature>
<feature type="region of interest" description="Disordered" evidence="1">
    <location>
        <begin position="99"/>
        <end position="119"/>
    </location>
</feature>
<feature type="compositionally biased region" description="Gly residues" evidence="1">
    <location>
        <begin position="104"/>
        <end position="119"/>
    </location>
</feature>